<dbReference type="STRING" id="10181.G5C4L3"/>
<dbReference type="GO" id="GO:0006241">
    <property type="term" value="P:CTP biosynthetic process"/>
    <property type="evidence" value="ECO:0007669"/>
    <property type="project" value="InterPro"/>
</dbReference>
<dbReference type="FunFam" id="3.30.70.141:FF:000015">
    <property type="entry name" value="Nucleoside diphosphate kinase B"/>
    <property type="match status" value="1"/>
</dbReference>
<dbReference type="InterPro" id="IPR023005">
    <property type="entry name" value="Nucleoside_diP_kinase_AS"/>
</dbReference>
<evidence type="ECO:0000256" key="7">
    <source>
        <dbReference type="ARBA" id="ARBA00022723"/>
    </source>
</evidence>
<evidence type="ECO:0000256" key="11">
    <source>
        <dbReference type="ARBA" id="ARBA00022842"/>
    </source>
</evidence>
<evidence type="ECO:0000256" key="1">
    <source>
        <dbReference type="ARBA" id="ARBA00000082"/>
    </source>
</evidence>
<comment type="cofactor">
    <cofactor evidence="4">
        <name>Mg(2+)</name>
        <dbReference type="ChEBI" id="CHEBI:18420"/>
    </cofactor>
</comment>
<dbReference type="GO" id="GO:0005524">
    <property type="term" value="F:ATP binding"/>
    <property type="evidence" value="ECO:0007669"/>
    <property type="project" value="UniProtKB-KW"/>
</dbReference>
<feature type="non-terminal residue" evidence="19">
    <location>
        <position position="1"/>
    </location>
</feature>
<dbReference type="NCBIfam" id="NF001908">
    <property type="entry name" value="PRK00668.1"/>
    <property type="match status" value="1"/>
</dbReference>
<dbReference type="FunCoup" id="G5C4L3">
    <property type="interactions" value="1772"/>
</dbReference>
<dbReference type="InterPro" id="IPR001564">
    <property type="entry name" value="Nucleoside_diP_kinase"/>
</dbReference>
<dbReference type="GO" id="GO:0006183">
    <property type="term" value="P:GTP biosynthetic process"/>
    <property type="evidence" value="ECO:0007669"/>
    <property type="project" value="InterPro"/>
</dbReference>
<dbReference type="GO" id="GO:0046872">
    <property type="term" value="F:metal ion binding"/>
    <property type="evidence" value="ECO:0007669"/>
    <property type="project" value="UniProtKB-KW"/>
</dbReference>
<evidence type="ECO:0000256" key="13">
    <source>
        <dbReference type="ARBA" id="ARBA00045584"/>
    </source>
</evidence>
<dbReference type="PROSITE" id="PS00469">
    <property type="entry name" value="NDPK"/>
    <property type="match status" value="1"/>
</dbReference>
<feature type="binding site" evidence="15">
    <location>
        <position position="204"/>
    </location>
    <ligand>
        <name>ATP</name>
        <dbReference type="ChEBI" id="CHEBI:30616"/>
    </ligand>
</feature>
<evidence type="ECO:0000313" key="20">
    <source>
        <dbReference type="Proteomes" id="UP000006813"/>
    </source>
</evidence>
<feature type="domain" description="Nucleoside diphosphate kinase-like" evidence="18">
    <location>
        <begin position="120"/>
        <end position="257"/>
    </location>
</feature>
<dbReference type="InParanoid" id="G5C4L3"/>
<dbReference type="PANTHER" id="PTHR11349">
    <property type="entry name" value="NUCLEOSIDE DIPHOSPHATE KINASE"/>
    <property type="match status" value="1"/>
</dbReference>
<comment type="caution">
    <text evidence="15">Lacks conserved residue(s) required for the propagation of feature annotation.</text>
</comment>
<evidence type="ECO:0000256" key="9">
    <source>
        <dbReference type="ARBA" id="ARBA00022777"/>
    </source>
</evidence>
<dbReference type="SMART" id="SM00562">
    <property type="entry name" value="NDK"/>
    <property type="match status" value="2"/>
</dbReference>
<organism evidence="19 20">
    <name type="scientific">Heterocephalus glaber</name>
    <name type="common">Naked mole rat</name>
    <dbReference type="NCBI Taxonomy" id="10181"/>
    <lineage>
        <taxon>Eukaryota</taxon>
        <taxon>Metazoa</taxon>
        <taxon>Chordata</taxon>
        <taxon>Craniata</taxon>
        <taxon>Vertebrata</taxon>
        <taxon>Euteleostomi</taxon>
        <taxon>Mammalia</taxon>
        <taxon>Eutheria</taxon>
        <taxon>Euarchontoglires</taxon>
        <taxon>Glires</taxon>
        <taxon>Rodentia</taxon>
        <taxon>Hystricomorpha</taxon>
        <taxon>Bathyergidae</taxon>
        <taxon>Heterocephalus</taxon>
    </lineage>
</organism>
<dbReference type="GO" id="GO:0006228">
    <property type="term" value="P:UTP biosynthetic process"/>
    <property type="evidence" value="ECO:0007669"/>
    <property type="project" value="InterPro"/>
</dbReference>
<evidence type="ECO:0000256" key="16">
    <source>
        <dbReference type="RuleBase" id="RU004011"/>
    </source>
</evidence>
<keyword evidence="10 17" id="KW-0067">ATP-binding</keyword>
<feature type="active site" description="Pros-phosphohistidine intermediate" evidence="15">
    <location>
        <position position="234"/>
    </location>
</feature>
<feature type="domain" description="Nucleoside diphosphate kinase-like" evidence="18">
    <location>
        <begin position="5"/>
        <end position="119"/>
    </location>
</feature>
<dbReference type="Proteomes" id="UP000006813">
    <property type="component" value="Unassembled WGS sequence"/>
</dbReference>
<keyword evidence="9 17" id="KW-0418">Kinase</keyword>
<feature type="binding site" evidence="15">
    <location>
        <position position="221"/>
    </location>
    <ligand>
        <name>ATP</name>
        <dbReference type="ChEBI" id="CHEBI:30616"/>
    </ligand>
</feature>
<dbReference type="CDD" id="cd04413">
    <property type="entry name" value="NDPk_I"/>
    <property type="match status" value="1"/>
</dbReference>
<evidence type="ECO:0000256" key="6">
    <source>
        <dbReference type="ARBA" id="ARBA00022679"/>
    </source>
</evidence>
<dbReference type="SUPFAM" id="SSF54919">
    <property type="entry name" value="Nucleoside diphosphate kinase, NDK"/>
    <property type="match status" value="2"/>
</dbReference>
<dbReference type="PRINTS" id="PR01243">
    <property type="entry name" value="NUCDPKINASE"/>
</dbReference>
<dbReference type="GO" id="GO:0004673">
    <property type="term" value="F:protein histidine kinase activity"/>
    <property type="evidence" value="ECO:0007669"/>
    <property type="project" value="UniProtKB-EC"/>
</dbReference>
<comment type="function">
    <text evidence="13">Major role in the synthesis of nucleoside triphosphates other than ATP. The ATP gamma phosphate is transferred to the NDP beta phosphate via a ping-pong mechanism, using a phosphorylated active-site intermediate. Negatively regulates Rho activity by interacting with AKAP13/LBC. Acts as a transcriptional activator of the MYC gene; binds DNA non-specifically. Binds to both single-stranded guanine- and cytosine-rich strands within the nuclease hypersensitive element (NHE) III(1) region of the MYC gene promoter. Does not bind to duplex NHE III(1). Has G-quadruplex (G4) DNA-binding activity, which is independent of its nucleotide-binding and kinase activity. Binds both folded and unfolded G4 with similar low nanomolar affinities. Stabilizes folded G4s regardless of whether they are prefolded or not. Exhibits histidine protein kinase activity.</text>
</comment>
<protein>
    <recommendedName>
        <fullName evidence="17">Nucleoside diphosphate kinase</fullName>
        <ecNumber evidence="17">2.7.4.6</ecNumber>
    </recommendedName>
</protein>
<dbReference type="HAMAP" id="MF_00451">
    <property type="entry name" value="NDP_kinase"/>
    <property type="match status" value="1"/>
</dbReference>
<dbReference type="InterPro" id="IPR034907">
    <property type="entry name" value="NDK-like_dom"/>
</dbReference>
<evidence type="ECO:0000256" key="3">
    <source>
        <dbReference type="ARBA" id="ARBA00000937"/>
    </source>
</evidence>
<evidence type="ECO:0000256" key="17">
    <source>
        <dbReference type="RuleBase" id="RU004013"/>
    </source>
</evidence>
<gene>
    <name evidence="19" type="ORF">GW7_21798</name>
</gene>
<dbReference type="Gene3D" id="3.30.70.141">
    <property type="entry name" value="Nucleoside diphosphate kinase-like domain"/>
    <property type="match status" value="2"/>
</dbReference>
<dbReference type="Pfam" id="PF00334">
    <property type="entry name" value="NDK"/>
    <property type="match status" value="2"/>
</dbReference>
<evidence type="ECO:0000256" key="15">
    <source>
        <dbReference type="PROSITE-ProRule" id="PRU00706"/>
    </source>
</evidence>
<dbReference type="InterPro" id="IPR036850">
    <property type="entry name" value="NDK-like_dom_sf"/>
</dbReference>
<keyword evidence="7" id="KW-0479">Metal-binding</keyword>
<evidence type="ECO:0000313" key="19">
    <source>
        <dbReference type="EMBL" id="EHB16507.1"/>
    </source>
</evidence>
<dbReference type="PROSITE" id="PS51374">
    <property type="entry name" value="NDPK_LIKE"/>
    <property type="match status" value="2"/>
</dbReference>
<dbReference type="GO" id="GO:0004550">
    <property type="term" value="F:nucleoside diphosphate kinase activity"/>
    <property type="evidence" value="ECO:0007669"/>
    <property type="project" value="UniProtKB-EC"/>
</dbReference>
<evidence type="ECO:0000256" key="14">
    <source>
        <dbReference type="ARBA" id="ARBA00046419"/>
    </source>
</evidence>
<evidence type="ECO:0000256" key="12">
    <source>
        <dbReference type="ARBA" id="ARBA00023080"/>
    </source>
</evidence>
<evidence type="ECO:0000256" key="2">
    <source>
        <dbReference type="ARBA" id="ARBA00000085"/>
    </source>
</evidence>
<keyword evidence="12" id="KW-0546">Nucleotide metabolism</keyword>
<feature type="binding site" evidence="15">
    <location>
        <position position="210"/>
    </location>
    <ligand>
        <name>ATP</name>
        <dbReference type="ChEBI" id="CHEBI:30616"/>
    </ligand>
</feature>
<evidence type="ECO:0000256" key="10">
    <source>
        <dbReference type="ARBA" id="ARBA00022840"/>
    </source>
</evidence>
<evidence type="ECO:0000259" key="18">
    <source>
        <dbReference type="SMART" id="SM00562"/>
    </source>
</evidence>
<dbReference type="eggNOG" id="KOG0888">
    <property type="taxonomic scope" value="Eukaryota"/>
</dbReference>
<keyword evidence="8 17" id="KW-0547">Nucleotide-binding</keyword>
<evidence type="ECO:0000256" key="4">
    <source>
        <dbReference type="ARBA" id="ARBA00001946"/>
    </source>
</evidence>
<comment type="catalytic activity">
    <reaction evidence="3">
        <text>a ribonucleoside 5'-diphosphate + ATP = a ribonucleoside 5'-triphosphate + ADP</text>
        <dbReference type="Rhea" id="RHEA:18113"/>
        <dbReference type="ChEBI" id="CHEBI:30616"/>
        <dbReference type="ChEBI" id="CHEBI:57930"/>
        <dbReference type="ChEBI" id="CHEBI:61557"/>
        <dbReference type="ChEBI" id="CHEBI:456216"/>
        <dbReference type="EC" id="2.7.4.6"/>
    </reaction>
</comment>
<comment type="catalytic activity">
    <reaction evidence="2">
        <text>ATP + protein L-histidine = ADP + protein N-phospho-L-histidine.</text>
        <dbReference type="EC" id="2.7.13.3"/>
    </reaction>
</comment>
<feature type="binding site" evidence="15">
    <location>
        <position position="128"/>
    </location>
    <ligand>
        <name>ATP</name>
        <dbReference type="ChEBI" id="CHEBI:30616"/>
    </ligand>
</feature>
<feature type="binding site" evidence="15">
    <location>
        <position position="176"/>
    </location>
    <ligand>
        <name>ATP</name>
        <dbReference type="ChEBI" id="CHEBI:30616"/>
    </ligand>
</feature>
<keyword evidence="11" id="KW-0460">Magnesium</keyword>
<proteinExistence type="inferred from homology"/>
<dbReference type="EC" id="2.7.4.6" evidence="17"/>
<dbReference type="FunFam" id="3.30.70.141:FF:000021">
    <property type="entry name" value="Nucleoside diphosphate kinase A"/>
    <property type="match status" value="1"/>
</dbReference>
<evidence type="ECO:0000256" key="8">
    <source>
        <dbReference type="ARBA" id="ARBA00022741"/>
    </source>
</evidence>
<evidence type="ECO:0000256" key="5">
    <source>
        <dbReference type="ARBA" id="ARBA00008142"/>
    </source>
</evidence>
<comment type="catalytic activity">
    <reaction evidence="1 17">
        <text>a 2'-deoxyribonucleoside 5'-diphosphate + ATP = a 2'-deoxyribonucleoside 5'-triphosphate + ADP</text>
        <dbReference type="Rhea" id="RHEA:44640"/>
        <dbReference type="ChEBI" id="CHEBI:30616"/>
        <dbReference type="ChEBI" id="CHEBI:61560"/>
        <dbReference type="ChEBI" id="CHEBI:73316"/>
        <dbReference type="ChEBI" id="CHEBI:456216"/>
        <dbReference type="EC" id="2.7.4.6"/>
    </reaction>
</comment>
<keyword evidence="6 17" id="KW-0808">Transferase</keyword>
<comment type="similarity">
    <text evidence="5 15 16">Belongs to the NDK family.</text>
</comment>
<comment type="subunit">
    <text evidence="14">Hexamer of two different chains: A and B (A6, A5B, A4B2, A3B3, A2B4, AB5, B6). Interacts with CAPN8. Interacts with AKAP13. Interacts with ITGB1BP1 (via C-terminal domain region). Interacts with BCL2L10.</text>
</comment>
<reference evidence="19 20" key="1">
    <citation type="journal article" date="2011" name="Nature">
        <title>Genome sequencing reveals insights into physiology and longevity of the naked mole rat.</title>
        <authorList>
            <person name="Kim E.B."/>
            <person name="Fang X."/>
            <person name="Fushan A.A."/>
            <person name="Huang Z."/>
            <person name="Lobanov A.V."/>
            <person name="Han L."/>
            <person name="Marino S.M."/>
            <person name="Sun X."/>
            <person name="Turanov A.A."/>
            <person name="Yang P."/>
            <person name="Yim S.H."/>
            <person name="Zhao X."/>
            <person name="Kasaikina M.V."/>
            <person name="Stoletzki N."/>
            <person name="Peng C."/>
            <person name="Polak P."/>
            <person name="Xiong Z."/>
            <person name="Kiezun A."/>
            <person name="Zhu Y."/>
            <person name="Chen Y."/>
            <person name="Kryukov G.V."/>
            <person name="Zhang Q."/>
            <person name="Peshkin L."/>
            <person name="Yang L."/>
            <person name="Bronson R.T."/>
            <person name="Buffenstein R."/>
            <person name="Wang B."/>
            <person name="Han C."/>
            <person name="Li Q."/>
            <person name="Chen L."/>
            <person name="Zhao W."/>
            <person name="Sunyaev S.R."/>
            <person name="Park T.J."/>
            <person name="Zhang G."/>
            <person name="Wang J."/>
            <person name="Gladyshev V.N."/>
        </authorList>
    </citation>
    <scope>NUCLEOTIDE SEQUENCE [LARGE SCALE GENOMIC DNA]</scope>
</reference>
<accession>G5C4L3</accession>
<dbReference type="AlphaFoldDB" id="G5C4L3"/>
<dbReference type="EMBL" id="JH173384">
    <property type="protein sequence ID" value="EHB16507.1"/>
    <property type="molecule type" value="Genomic_DNA"/>
</dbReference>
<name>G5C4L3_HETGA</name>
<feature type="binding site" evidence="15">
    <location>
        <position position="231"/>
    </location>
    <ligand>
        <name>ATP</name>
        <dbReference type="ChEBI" id="CHEBI:30616"/>
    </ligand>
</feature>
<sequence length="268" mass="30272">TMANSERTFIAIKPDGVQRGLVGDIIKRFEQKGFRLVALKLMQASEDLLKEHYVDLKERPFFPGLVQYMHSGPMVAMVWEGLNVVKTGRVMLGETNPADSKPGTIRGDFCIQVGRTMANLERTFIAIKPDGVQRGLVGDIIKRFEQKGFRLVAMKFMRASEEHLKQHYADLKERPFFPGLVQYMHSGPVVAMVWEGLNVVKTGRVMLGETNPADSKPGTIRGDFCIQVGRNIIHGSDSVKSAEKEISLWFKPEELVDYKSCAHNWIYE</sequence>